<evidence type="ECO:0000256" key="2">
    <source>
        <dbReference type="SAM" id="MobiDB-lite"/>
    </source>
</evidence>
<name>C7NH12_KYTSD</name>
<dbReference type="AlphaFoldDB" id="C7NH12"/>
<feature type="chain" id="PRO_5039220567" evidence="3">
    <location>
        <begin position="25"/>
        <end position="450"/>
    </location>
</feature>
<keyword evidence="3" id="KW-0732">Signal</keyword>
<protein>
    <submittedName>
        <fullName evidence="5">Enzyme of poly-gamma-glutamate biosynthesis (Capsule formation)</fullName>
    </submittedName>
</protein>
<evidence type="ECO:0000313" key="6">
    <source>
        <dbReference type="Proteomes" id="UP000006666"/>
    </source>
</evidence>
<dbReference type="CDD" id="cd07381">
    <property type="entry name" value="MPP_CapA"/>
    <property type="match status" value="1"/>
</dbReference>
<dbReference type="PANTHER" id="PTHR33393:SF13">
    <property type="entry name" value="PGA BIOSYNTHESIS PROTEIN CAPA"/>
    <property type="match status" value="1"/>
</dbReference>
<dbReference type="SUPFAM" id="SSF56300">
    <property type="entry name" value="Metallo-dependent phosphatases"/>
    <property type="match status" value="1"/>
</dbReference>
<dbReference type="InterPro" id="IPR019079">
    <property type="entry name" value="Capsule_synth_CapA"/>
</dbReference>
<dbReference type="InterPro" id="IPR052169">
    <property type="entry name" value="CW_Biosynth-Accessory"/>
</dbReference>
<feature type="region of interest" description="Disordered" evidence="2">
    <location>
        <begin position="22"/>
        <end position="98"/>
    </location>
</feature>
<accession>C7NH12</accession>
<organism evidence="5 6">
    <name type="scientific">Kytococcus sedentarius (strain ATCC 14392 / DSM 20547 / JCM 11482 / CCUG 33030 / NBRC 15357 / NCTC 11040 / CCM 314 / 541)</name>
    <name type="common">Micrococcus sedentarius</name>
    <dbReference type="NCBI Taxonomy" id="478801"/>
    <lineage>
        <taxon>Bacteria</taxon>
        <taxon>Bacillati</taxon>
        <taxon>Actinomycetota</taxon>
        <taxon>Actinomycetes</taxon>
        <taxon>Micrococcales</taxon>
        <taxon>Kytococcaceae</taxon>
        <taxon>Kytococcus</taxon>
    </lineage>
</organism>
<comment type="similarity">
    <text evidence="1">Belongs to the CapA family.</text>
</comment>
<dbReference type="Gene3D" id="3.60.21.10">
    <property type="match status" value="1"/>
</dbReference>
<evidence type="ECO:0000313" key="5">
    <source>
        <dbReference type="EMBL" id="ACV06182.1"/>
    </source>
</evidence>
<feature type="signal peptide" evidence="3">
    <location>
        <begin position="1"/>
        <end position="24"/>
    </location>
</feature>
<proteinExistence type="inferred from homology"/>
<sequence>MHTSVTTRTLALAALGSLTLAACSGESGSDPSSPDTPGSPSESSPADEPSGSGEAEPSESDSNSPSGSTSASDEASPSGGAEPSGDSSPSPSGSSEAAAAGTSFTVVATGDVLVHRDIITQARANGSGGGYDFSPMFAPVKPWLAGGDVTICNQETPLSPDNTGLTNSNKIAVFNTPHEQADALAEAGIDACSTANNHTLDQGIDGITATRALMDEAGVVPIGPAEAPTGGQQGDGSDNPVLLEAGDQTVGVLTYSYNVANAGLSEELSSHPWMEKHMWFAQKKAGIEAQAKQAREQGADVVVAVVHWGAEYSIPPRPEQEQLANQLLKGDQVDAIFGHHAHLPQPCATINDKTVFYGLGNFLSAQRKKPTNNFPPQVQDGMIAGITFTADGEGGWTQQASYQPTIVTQPKFVIEPVSPTEHPESFQRTSSTVEKLGAASCNAEIMQPQG</sequence>
<dbReference type="STRING" id="478801.Ksed_11420"/>
<dbReference type="HOGENOM" id="CLU_038823_6_0_11"/>
<keyword evidence="6" id="KW-1185">Reference proteome</keyword>
<dbReference type="InterPro" id="IPR029052">
    <property type="entry name" value="Metallo-depent_PP-like"/>
</dbReference>
<evidence type="ECO:0000256" key="3">
    <source>
        <dbReference type="SAM" id="SignalP"/>
    </source>
</evidence>
<dbReference type="PANTHER" id="PTHR33393">
    <property type="entry name" value="POLYGLUTAMINE SYNTHESIS ACCESSORY PROTEIN RV0574C-RELATED"/>
    <property type="match status" value="1"/>
</dbReference>
<gene>
    <name evidence="5" type="ordered locus">Ksed_11420</name>
</gene>
<dbReference type="RefSeq" id="WP_015779127.1">
    <property type="nucleotide sequence ID" value="NC_013169.1"/>
</dbReference>
<dbReference type="SMART" id="SM00854">
    <property type="entry name" value="PGA_cap"/>
    <property type="match status" value="1"/>
</dbReference>
<dbReference type="EMBL" id="CP001686">
    <property type="protein sequence ID" value="ACV06182.1"/>
    <property type="molecule type" value="Genomic_DNA"/>
</dbReference>
<dbReference type="Proteomes" id="UP000006666">
    <property type="component" value="Chromosome"/>
</dbReference>
<dbReference type="KEGG" id="kse:Ksed_11420"/>
<evidence type="ECO:0000256" key="1">
    <source>
        <dbReference type="ARBA" id="ARBA00005662"/>
    </source>
</evidence>
<evidence type="ECO:0000259" key="4">
    <source>
        <dbReference type="SMART" id="SM00854"/>
    </source>
</evidence>
<feature type="domain" description="Capsule synthesis protein CapA" evidence="4">
    <location>
        <begin position="105"/>
        <end position="366"/>
    </location>
</feature>
<dbReference type="eggNOG" id="COG2843">
    <property type="taxonomic scope" value="Bacteria"/>
</dbReference>
<dbReference type="Pfam" id="PF09587">
    <property type="entry name" value="PGA_cap"/>
    <property type="match status" value="1"/>
</dbReference>
<reference evidence="5 6" key="1">
    <citation type="journal article" date="2009" name="Stand. Genomic Sci.">
        <title>Complete genome sequence of Kytococcus sedentarius type strain (541).</title>
        <authorList>
            <person name="Sims D."/>
            <person name="Brettin T."/>
            <person name="Detter J.C."/>
            <person name="Han C."/>
            <person name="Lapidus A."/>
            <person name="Copeland A."/>
            <person name="Glavina Del Rio T."/>
            <person name="Nolan M."/>
            <person name="Chen F."/>
            <person name="Lucas S."/>
            <person name="Tice H."/>
            <person name="Cheng J.F."/>
            <person name="Bruce D."/>
            <person name="Goodwin L."/>
            <person name="Pitluck S."/>
            <person name="Ovchinnikova G."/>
            <person name="Pati A."/>
            <person name="Ivanova N."/>
            <person name="Mavrommatis K."/>
            <person name="Chen A."/>
            <person name="Palaniappan K."/>
            <person name="D'haeseleer P."/>
            <person name="Chain P."/>
            <person name="Bristow J."/>
            <person name="Eisen J.A."/>
            <person name="Markowitz V."/>
            <person name="Hugenholtz P."/>
            <person name="Schneider S."/>
            <person name="Goker M."/>
            <person name="Pukall R."/>
            <person name="Kyrpides N.C."/>
            <person name="Klenk H.P."/>
        </authorList>
    </citation>
    <scope>NUCLEOTIDE SEQUENCE [LARGE SCALE GENOMIC DNA]</scope>
    <source>
        <strain evidence="6">ATCC 14392 / DSM 20547 / JCM 11482 / CCUG 33030 / NBRC 15357 / NCTC 11040 / CCM 314 / 541</strain>
    </source>
</reference>